<dbReference type="OrthoDB" id="517643at2"/>
<dbReference type="AlphaFoldDB" id="A0A8S9SX17"/>
<accession>A0A8S9SX17</accession>
<keyword evidence="3" id="KW-1185">Reference proteome</keyword>
<dbReference type="InterPro" id="IPR016039">
    <property type="entry name" value="Thiolase-like"/>
</dbReference>
<dbReference type="SUPFAM" id="SSF53901">
    <property type="entry name" value="Thiolase-like"/>
    <property type="match status" value="1"/>
</dbReference>
<gene>
    <name evidence="2" type="ORF">DA73_0400002085</name>
</gene>
<evidence type="ECO:0000313" key="3">
    <source>
        <dbReference type="Proteomes" id="UP000029738"/>
    </source>
</evidence>
<dbReference type="RefSeq" id="WP_137986076.1">
    <property type="nucleotide sequence ID" value="NZ_JHEG04000001.1"/>
</dbReference>
<dbReference type="InterPro" id="IPR014030">
    <property type="entry name" value="Ketoacyl_synth_N"/>
</dbReference>
<organism evidence="2 3">
    <name type="scientific">Tolypothrix bouteillei VB521301</name>
    <dbReference type="NCBI Taxonomy" id="1479485"/>
    <lineage>
        <taxon>Bacteria</taxon>
        <taxon>Bacillati</taxon>
        <taxon>Cyanobacteriota</taxon>
        <taxon>Cyanophyceae</taxon>
        <taxon>Nostocales</taxon>
        <taxon>Tolypothrichaceae</taxon>
        <taxon>Tolypothrix</taxon>
    </lineage>
</organism>
<protein>
    <recommendedName>
        <fullName evidence="1">Beta-ketoacyl synthase-like N-terminal domain-containing protein</fullName>
    </recommendedName>
</protein>
<comment type="caution">
    <text evidence="2">The sequence shown here is derived from an EMBL/GenBank/DDBJ whole genome shotgun (WGS) entry which is preliminary data.</text>
</comment>
<name>A0A8S9SX17_9CYAN</name>
<dbReference type="Pfam" id="PF00109">
    <property type="entry name" value="ketoacyl-synt"/>
    <property type="match status" value="1"/>
</dbReference>
<proteinExistence type="predicted"/>
<reference evidence="2" key="2">
    <citation type="submission" date="2019-11" db="EMBL/GenBank/DDBJ databases">
        <title>Improved Assembly of Tolypothrix boutellei genome.</title>
        <authorList>
            <person name="Sarangi A.N."/>
            <person name="Mukherjee M."/>
            <person name="Ghosh S."/>
            <person name="Singh D."/>
            <person name="Das A."/>
            <person name="Kant S."/>
            <person name="Prusty A."/>
            <person name="Tripathy S."/>
        </authorList>
    </citation>
    <scope>NUCLEOTIDE SEQUENCE</scope>
    <source>
        <strain evidence="2">VB521301</strain>
    </source>
</reference>
<evidence type="ECO:0000259" key="1">
    <source>
        <dbReference type="Pfam" id="PF00109"/>
    </source>
</evidence>
<dbReference type="Proteomes" id="UP000029738">
    <property type="component" value="Unassembled WGS sequence"/>
</dbReference>
<dbReference type="EMBL" id="JHEG04000001">
    <property type="protein sequence ID" value="KAF3884398.1"/>
    <property type="molecule type" value="Genomic_DNA"/>
</dbReference>
<dbReference type="Gene3D" id="3.40.47.10">
    <property type="match status" value="1"/>
</dbReference>
<sequence length="51" mass="5787">MDNQETNDEMEVLASIAGRFPGAKNVDEFWQNLRDGVEFISSVGEQEEIQL</sequence>
<feature type="domain" description="Beta-ketoacyl synthase-like N-terminal" evidence="1">
    <location>
        <begin position="15"/>
        <end position="45"/>
    </location>
</feature>
<dbReference type="GO" id="GO:0016746">
    <property type="term" value="F:acyltransferase activity"/>
    <property type="evidence" value="ECO:0007669"/>
    <property type="project" value="InterPro"/>
</dbReference>
<evidence type="ECO:0000313" key="2">
    <source>
        <dbReference type="EMBL" id="KAF3884398.1"/>
    </source>
</evidence>
<reference evidence="2" key="1">
    <citation type="journal article" date="2015" name="Genome Announc.">
        <title>Draft Genome Sequence of Tolypothrix boutellei Strain VB521301.</title>
        <authorList>
            <person name="Chandrababunaidu M.M."/>
            <person name="Singh D."/>
            <person name="Sen D."/>
            <person name="Bhan S."/>
            <person name="Das S."/>
            <person name="Gupta A."/>
            <person name="Adhikary S.P."/>
            <person name="Tripathy S."/>
        </authorList>
    </citation>
    <scope>NUCLEOTIDE SEQUENCE</scope>
    <source>
        <strain evidence="2">VB521301</strain>
    </source>
</reference>